<dbReference type="Proteomes" id="UP000075260">
    <property type="component" value="Unassembled WGS sequence"/>
</dbReference>
<dbReference type="EC" id="3.1.1.31" evidence="5 7"/>
<organism evidence="9 10">
    <name type="scientific">Sorangium cellulosum</name>
    <name type="common">Polyangium cellulosum</name>
    <dbReference type="NCBI Taxonomy" id="56"/>
    <lineage>
        <taxon>Bacteria</taxon>
        <taxon>Pseudomonadati</taxon>
        <taxon>Myxococcota</taxon>
        <taxon>Polyangia</taxon>
        <taxon>Polyangiales</taxon>
        <taxon>Polyangiaceae</taxon>
        <taxon>Sorangium</taxon>
    </lineage>
</organism>
<dbReference type="AlphaFoldDB" id="A0A150QNQ4"/>
<dbReference type="InterPro" id="IPR037171">
    <property type="entry name" value="NagB/RpiA_transferase-like"/>
</dbReference>
<comment type="caution">
    <text evidence="9">The sequence shown here is derived from an EMBL/GenBank/DDBJ whole genome shotgun (WGS) entry which is preliminary data.</text>
</comment>
<evidence type="ECO:0000256" key="4">
    <source>
        <dbReference type="ARBA" id="ARBA00010662"/>
    </source>
</evidence>
<dbReference type="PANTHER" id="PTHR11054:SF0">
    <property type="entry name" value="6-PHOSPHOGLUCONOLACTONASE"/>
    <property type="match status" value="1"/>
</dbReference>
<dbReference type="OrthoDB" id="9810967at2"/>
<dbReference type="InterPro" id="IPR006148">
    <property type="entry name" value="Glc/Gal-6P_isomerase"/>
</dbReference>
<dbReference type="GO" id="GO:0005975">
    <property type="term" value="P:carbohydrate metabolic process"/>
    <property type="evidence" value="ECO:0007669"/>
    <property type="project" value="UniProtKB-UniRule"/>
</dbReference>
<comment type="function">
    <text evidence="2 7">Hydrolysis of 6-phosphogluconolactone to 6-phosphogluconate.</text>
</comment>
<evidence type="ECO:0000256" key="5">
    <source>
        <dbReference type="ARBA" id="ARBA00013198"/>
    </source>
</evidence>
<evidence type="ECO:0000259" key="8">
    <source>
        <dbReference type="Pfam" id="PF01182"/>
    </source>
</evidence>
<dbReference type="InterPro" id="IPR005900">
    <property type="entry name" value="6-phosphogluconolactonase_DevB"/>
</dbReference>
<gene>
    <name evidence="7" type="primary">pgl</name>
    <name evidence="9" type="ORF">BE15_34880</name>
</gene>
<evidence type="ECO:0000256" key="1">
    <source>
        <dbReference type="ARBA" id="ARBA00000832"/>
    </source>
</evidence>
<evidence type="ECO:0000256" key="6">
    <source>
        <dbReference type="ARBA" id="ARBA00020337"/>
    </source>
</evidence>
<evidence type="ECO:0000256" key="7">
    <source>
        <dbReference type="RuleBase" id="RU365095"/>
    </source>
</evidence>
<proteinExistence type="inferred from homology"/>
<keyword evidence="7" id="KW-0378">Hydrolase</keyword>
<comment type="pathway">
    <text evidence="3 7">Carbohydrate degradation; pentose phosphate pathway; D-ribulose 5-phosphate from D-glucose 6-phosphate (oxidative stage): step 2/3.</text>
</comment>
<dbReference type="SUPFAM" id="SSF100950">
    <property type="entry name" value="NagB/RpiA/CoA transferase-like"/>
    <property type="match status" value="1"/>
</dbReference>
<accession>A0A150QNQ4</accession>
<evidence type="ECO:0000256" key="2">
    <source>
        <dbReference type="ARBA" id="ARBA00002681"/>
    </source>
</evidence>
<evidence type="ECO:0000313" key="10">
    <source>
        <dbReference type="Proteomes" id="UP000075260"/>
    </source>
</evidence>
<dbReference type="Gene3D" id="3.40.50.1360">
    <property type="match status" value="1"/>
</dbReference>
<feature type="domain" description="Glucosamine/galactosamine-6-phosphate isomerase" evidence="8">
    <location>
        <begin position="12"/>
        <end position="231"/>
    </location>
</feature>
<dbReference type="PANTHER" id="PTHR11054">
    <property type="entry name" value="6-PHOSPHOGLUCONOLACTONASE"/>
    <property type="match status" value="1"/>
</dbReference>
<dbReference type="GO" id="GO:0006098">
    <property type="term" value="P:pentose-phosphate shunt"/>
    <property type="evidence" value="ECO:0007669"/>
    <property type="project" value="UniProtKB-UniPathway"/>
</dbReference>
<dbReference type="NCBIfam" id="TIGR01198">
    <property type="entry name" value="pgl"/>
    <property type="match status" value="1"/>
</dbReference>
<evidence type="ECO:0000256" key="3">
    <source>
        <dbReference type="ARBA" id="ARBA00004961"/>
    </source>
</evidence>
<dbReference type="UniPathway" id="UPA00115">
    <property type="reaction ID" value="UER00409"/>
</dbReference>
<protein>
    <recommendedName>
        <fullName evidence="6 7">6-phosphogluconolactonase</fullName>
        <shortName evidence="7">6PGL</shortName>
        <ecNumber evidence="5 7">3.1.1.31</ecNumber>
    </recommendedName>
</protein>
<dbReference type="EMBL" id="JEMA01000457">
    <property type="protein sequence ID" value="KYF69635.1"/>
    <property type="molecule type" value="Genomic_DNA"/>
</dbReference>
<dbReference type="RefSeq" id="WP_061608217.1">
    <property type="nucleotide sequence ID" value="NZ_CP162579.1"/>
</dbReference>
<reference evidence="9 10" key="1">
    <citation type="submission" date="2014-02" db="EMBL/GenBank/DDBJ databases">
        <title>The small core and large imbalanced accessory genome model reveals a collaborative survival strategy of Sorangium cellulosum strains in nature.</title>
        <authorList>
            <person name="Han K."/>
            <person name="Peng R."/>
            <person name="Blom J."/>
            <person name="Li Y.-Z."/>
        </authorList>
    </citation>
    <scope>NUCLEOTIDE SEQUENCE [LARGE SCALE GENOMIC DNA]</scope>
    <source>
        <strain evidence="9 10">So0008-312</strain>
    </source>
</reference>
<dbReference type="InterPro" id="IPR039104">
    <property type="entry name" value="6PGL"/>
</dbReference>
<dbReference type="Pfam" id="PF01182">
    <property type="entry name" value="Glucosamine_iso"/>
    <property type="match status" value="1"/>
</dbReference>
<dbReference type="GO" id="GO:0017057">
    <property type="term" value="F:6-phosphogluconolactonase activity"/>
    <property type="evidence" value="ECO:0007669"/>
    <property type="project" value="UniProtKB-UniRule"/>
</dbReference>
<evidence type="ECO:0000313" key="9">
    <source>
        <dbReference type="EMBL" id="KYF69635.1"/>
    </source>
</evidence>
<sequence length="241" mass="25463">MNGAEETCVARDTAELARLGAELMARAIAAAIEARGVARIALSGGSTPSGSYQRLAALSLPWERTEWFWVDERAVAPDHPRSNYGAARRDLAAARIPEDRFFRMEGESPDLAEAAGRYEQLLRARFGVASAVAFDVMTLGIGDDAHTASLFPGTGSVGIEDRLVAAIPPQPDKGLEARLTLTAPVIREARTKLLLACGAGKRGVLEQARRPGPADEVPARVVRGGAGQLVWLLDAAAAQAG</sequence>
<comment type="similarity">
    <text evidence="4 7">Belongs to the glucosamine/galactosamine-6-phosphate isomerase family. 6-phosphogluconolactonase subfamily.</text>
</comment>
<dbReference type="CDD" id="cd01400">
    <property type="entry name" value="6PGL"/>
    <property type="match status" value="1"/>
</dbReference>
<comment type="catalytic activity">
    <reaction evidence="1 7">
        <text>6-phospho-D-glucono-1,5-lactone + H2O = 6-phospho-D-gluconate + H(+)</text>
        <dbReference type="Rhea" id="RHEA:12556"/>
        <dbReference type="ChEBI" id="CHEBI:15377"/>
        <dbReference type="ChEBI" id="CHEBI:15378"/>
        <dbReference type="ChEBI" id="CHEBI:57955"/>
        <dbReference type="ChEBI" id="CHEBI:58759"/>
        <dbReference type="EC" id="3.1.1.31"/>
    </reaction>
</comment>
<name>A0A150QNQ4_SORCE</name>